<organism evidence="3 4">
    <name type="scientific">Georgfuchsia toluolica</name>
    <dbReference type="NCBI Taxonomy" id="424218"/>
    <lineage>
        <taxon>Bacteria</taxon>
        <taxon>Pseudomonadati</taxon>
        <taxon>Pseudomonadota</taxon>
        <taxon>Betaproteobacteria</taxon>
        <taxon>Nitrosomonadales</taxon>
        <taxon>Sterolibacteriaceae</taxon>
        <taxon>Georgfuchsia</taxon>
    </lineage>
</organism>
<gene>
    <name evidence="3" type="ORF">GTOL_10264</name>
</gene>
<comment type="caution">
    <text evidence="3">The sequence shown here is derived from an EMBL/GenBank/DDBJ whole genome shotgun (WGS) entry which is preliminary data.</text>
</comment>
<evidence type="ECO:0008006" key="5">
    <source>
        <dbReference type="Google" id="ProtNLM"/>
    </source>
</evidence>
<protein>
    <recommendedName>
        <fullName evidence="5">Trehalose-6-phosphate synthase</fullName>
    </recommendedName>
</protein>
<accession>A0A916NGM8</accession>
<proteinExistence type="predicted"/>
<feature type="region of interest" description="Disordered" evidence="1">
    <location>
        <begin position="331"/>
        <end position="361"/>
    </location>
</feature>
<keyword evidence="2" id="KW-1133">Transmembrane helix</keyword>
<keyword evidence="2" id="KW-0812">Transmembrane</keyword>
<keyword evidence="2" id="KW-0472">Membrane</keyword>
<evidence type="ECO:0000313" key="4">
    <source>
        <dbReference type="Proteomes" id="UP000742786"/>
    </source>
</evidence>
<evidence type="ECO:0000256" key="1">
    <source>
        <dbReference type="SAM" id="MobiDB-lite"/>
    </source>
</evidence>
<feature type="transmembrane region" description="Helical" evidence="2">
    <location>
        <begin position="20"/>
        <end position="39"/>
    </location>
</feature>
<sequence length="361" mass="40307">MLLDKELQLPLLRVRLSLRFILPIALVLGLLALVVVPVVDTLNMRWAIRDLNLRSQLVADTLQEPLVDLLERKDRKRLHALFDQAVQDERLYALAFCDTNGVLVERTLTYPPQLGCSPQLSDKGMSTVRSARTNGLLHVTVKPLAVDWREIGSLFMAHDMSFIQHRVEESRHYVIAILLVLGIMVTTITVLVANLSWRNWMRGVRLMLNVDGTDQREDTKPSPEVLPLLGDVRKLLGDVARKRNIRDHLTMQWKPETLRQLLRDQPYGDEIIVVSNREPYIHVNGVQGVEVQRPPSGTFPGRTRNPSASAPGAMKSSKACSAAPFSASIRHITARTSSRRSTASLKPASSAKHPPSPTAAS</sequence>
<evidence type="ECO:0000256" key="2">
    <source>
        <dbReference type="SAM" id="Phobius"/>
    </source>
</evidence>
<dbReference type="Proteomes" id="UP000742786">
    <property type="component" value="Unassembled WGS sequence"/>
</dbReference>
<feature type="transmembrane region" description="Helical" evidence="2">
    <location>
        <begin position="173"/>
        <end position="197"/>
    </location>
</feature>
<feature type="compositionally biased region" description="Low complexity" evidence="1">
    <location>
        <begin position="334"/>
        <end position="353"/>
    </location>
</feature>
<name>A0A916NGM8_9PROT</name>
<evidence type="ECO:0000313" key="3">
    <source>
        <dbReference type="EMBL" id="CAG4882382.1"/>
    </source>
</evidence>
<feature type="region of interest" description="Disordered" evidence="1">
    <location>
        <begin position="291"/>
        <end position="319"/>
    </location>
</feature>
<dbReference type="EMBL" id="CAJQUM010000001">
    <property type="protein sequence ID" value="CAG4882382.1"/>
    <property type="molecule type" value="Genomic_DNA"/>
</dbReference>
<reference evidence="3" key="1">
    <citation type="submission" date="2021-04" db="EMBL/GenBank/DDBJ databases">
        <authorList>
            <person name="Hornung B."/>
        </authorList>
    </citation>
    <scope>NUCLEOTIDE SEQUENCE</scope>
    <source>
        <strain evidence="3">G5G6</strain>
    </source>
</reference>
<keyword evidence="4" id="KW-1185">Reference proteome</keyword>
<dbReference type="AlphaFoldDB" id="A0A916NGM8"/>